<reference evidence="1" key="1">
    <citation type="submission" date="2020-03" db="EMBL/GenBank/DDBJ databases">
        <title>Hybrid Assembly of Korean Phytophthora infestans isolates.</title>
        <authorList>
            <person name="Prokchorchik M."/>
            <person name="Lee Y."/>
            <person name="Seo J."/>
            <person name="Cho J.-H."/>
            <person name="Park Y.-E."/>
            <person name="Jang D.-C."/>
            <person name="Im J.-S."/>
            <person name="Choi J.-G."/>
            <person name="Park H.-J."/>
            <person name="Lee G.-B."/>
            <person name="Lee Y.-G."/>
            <person name="Hong S.-Y."/>
            <person name="Cho K."/>
            <person name="Sohn K.H."/>
        </authorList>
    </citation>
    <scope>NUCLEOTIDE SEQUENCE</scope>
    <source>
        <strain evidence="1">KR_2_A2</strain>
    </source>
</reference>
<proteinExistence type="predicted"/>
<dbReference type="EMBL" id="JAACNO010002809">
    <property type="protein sequence ID" value="KAF4130720.1"/>
    <property type="molecule type" value="Genomic_DNA"/>
</dbReference>
<evidence type="ECO:0000313" key="1">
    <source>
        <dbReference type="EMBL" id="KAF4130720.1"/>
    </source>
</evidence>
<protein>
    <submittedName>
        <fullName evidence="1">Uncharacterized protein</fullName>
    </submittedName>
</protein>
<organism evidence="1 2">
    <name type="scientific">Phytophthora infestans</name>
    <name type="common">Potato late blight agent</name>
    <name type="synonym">Botrytis infestans</name>
    <dbReference type="NCBI Taxonomy" id="4787"/>
    <lineage>
        <taxon>Eukaryota</taxon>
        <taxon>Sar</taxon>
        <taxon>Stramenopiles</taxon>
        <taxon>Oomycota</taxon>
        <taxon>Peronosporomycetes</taxon>
        <taxon>Peronosporales</taxon>
        <taxon>Peronosporaceae</taxon>
        <taxon>Phytophthora</taxon>
    </lineage>
</organism>
<name>A0A8S9TQH0_PHYIN</name>
<dbReference type="Proteomes" id="UP000704712">
    <property type="component" value="Unassembled WGS sequence"/>
</dbReference>
<sequence length="81" mass="8344">MGKLVVASTASSQLVAQCSRQGGKGVSATSVVAGSKDRDNDFDYPTGLVETIPGKPVIGADRVEDLTLGYACSNVTALVYH</sequence>
<gene>
    <name evidence="1" type="ORF">GN958_ATG20086</name>
</gene>
<evidence type="ECO:0000313" key="2">
    <source>
        <dbReference type="Proteomes" id="UP000704712"/>
    </source>
</evidence>
<accession>A0A8S9TQH0</accession>
<dbReference type="AlphaFoldDB" id="A0A8S9TQH0"/>
<comment type="caution">
    <text evidence="1">The sequence shown here is derived from an EMBL/GenBank/DDBJ whole genome shotgun (WGS) entry which is preliminary data.</text>
</comment>